<dbReference type="InterPro" id="IPR013106">
    <property type="entry name" value="Ig_V-set"/>
</dbReference>
<dbReference type="AlphaFoldDB" id="A0A668U5J9"/>
<feature type="compositionally biased region" description="Low complexity" evidence="4">
    <location>
        <begin position="302"/>
        <end position="313"/>
    </location>
</feature>
<dbReference type="Pfam" id="PF22705">
    <property type="entry name" value="C2-set_3"/>
    <property type="match status" value="1"/>
</dbReference>
<keyword evidence="2 5" id="KW-0472">Membrane</keyword>
<dbReference type="InterPro" id="IPR053896">
    <property type="entry name" value="BTN3A2-like_Ig-C"/>
</dbReference>
<name>A0A668U5J9_OREAU</name>
<dbReference type="InterPro" id="IPR050504">
    <property type="entry name" value="IgSF_BTN/MOG"/>
</dbReference>
<reference evidence="7" key="2">
    <citation type="submission" date="2025-09" db="UniProtKB">
        <authorList>
            <consortium name="Ensembl"/>
        </authorList>
    </citation>
    <scope>IDENTIFICATION</scope>
</reference>
<dbReference type="GO" id="GO:0009897">
    <property type="term" value="C:external side of plasma membrane"/>
    <property type="evidence" value="ECO:0007669"/>
    <property type="project" value="TreeGrafter"/>
</dbReference>
<reference evidence="7" key="1">
    <citation type="submission" date="2025-08" db="UniProtKB">
        <authorList>
            <consortium name="Ensembl"/>
        </authorList>
    </citation>
    <scope>IDENTIFICATION</scope>
</reference>
<evidence type="ECO:0000313" key="8">
    <source>
        <dbReference type="Proteomes" id="UP000472276"/>
    </source>
</evidence>
<evidence type="ECO:0000256" key="1">
    <source>
        <dbReference type="ARBA" id="ARBA00004370"/>
    </source>
</evidence>
<evidence type="ECO:0000256" key="2">
    <source>
        <dbReference type="ARBA" id="ARBA00023136"/>
    </source>
</evidence>
<dbReference type="InterPro" id="IPR036179">
    <property type="entry name" value="Ig-like_dom_sf"/>
</dbReference>
<dbReference type="InterPro" id="IPR013783">
    <property type="entry name" value="Ig-like_fold"/>
</dbReference>
<organism evidence="7 8">
    <name type="scientific">Oreochromis aureus</name>
    <name type="common">Israeli tilapia</name>
    <name type="synonym">Chromis aureus</name>
    <dbReference type="NCBI Taxonomy" id="47969"/>
    <lineage>
        <taxon>Eukaryota</taxon>
        <taxon>Metazoa</taxon>
        <taxon>Chordata</taxon>
        <taxon>Craniata</taxon>
        <taxon>Vertebrata</taxon>
        <taxon>Euteleostomi</taxon>
        <taxon>Actinopterygii</taxon>
        <taxon>Neopterygii</taxon>
        <taxon>Teleostei</taxon>
        <taxon>Neoteleostei</taxon>
        <taxon>Acanthomorphata</taxon>
        <taxon>Ovalentaria</taxon>
        <taxon>Cichlomorphae</taxon>
        <taxon>Cichliformes</taxon>
        <taxon>Cichlidae</taxon>
        <taxon>African cichlids</taxon>
        <taxon>Pseudocrenilabrinae</taxon>
        <taxon>Oreochromini</taxon>
        <taxon>Oreochromis</taxon>
    </lineage>
</organism>
<dbReference type="Ensembl" id="ENSOABT00000034106.2">
    <property type="protein sequence ID" value="ENSOABP00000033182.2"/>
    <property type="gene ID" value="ENSOABG00000015292.2"/>
</dbReference>
<sequence length="440" mass="48451">MEEVSGLFFSKTRGSNRPFFCVSSLCGPLLLLAAVLPSCTGLAASTVVAPKIIATVGETVLLPCSTTASDDLPTVEWTKEGLFPNTAFLYRDGCETFEMKNPVFRYRTNLIRHKLHHGNLSMVMSNVQLNDSGNYQCAIRRNRKKKVITRLELFVGAVSEPKFSVVSDVGGGLTLQCEAKCWFPEPLITFLDNQGNEISAEDPRRSEESPGCLTITRRVTLQTATKRVTCRVHQLEITQTRDSEMYIPVSGESLRSCTDILIIAVVVTIFVTAVIAFLVKKCQHYVGRQKSGPEKDKMRCVQQSSQPSGSSQSTPKPVIPSQTKSPHTISHLKPEASTNRNHPISLTQTRHSTPAVSGQNPTSGAEMKRNSLDTSAFSAKNRAVSFRSPSDSKERKRLPRSKSMRVSWSGAGGSHAPQRSNTFTDRSKLRYSILIDSPDV</sequence>
<evidence type="ECO:0000256" key="5">
    <source>
        <dbReference type="SAM" id="Phobius"/>
    </source>
</evidence>
<dbReference type="PROSITE" id="PS50835">
    <property type="entry name" value="IG_LIKE"/>
    <property type="match status" value="1"/>
</dbReference>
<accession>A0A668U5J9</accession>
<dbReference type="PANTHER" id="PTHR24100:SF151">
    <property type="entry name" value="ICOS LIGAND"/>
    <property type="match status" value="1"/>
</dbReference>
<dbReference type="GO" id="GO:0001817">
    <property type="term" value="P:regulation of cytokine production"/>
    <property type="evidence" value="ECO:0007669"/>
    <property type="project" value="TreeGrafter"/>
</dbReference>
<dbReference type="Pfam" id="PF07686">
    <property type="entry name" value="V-set"/>
    <property type="match status" value="1"/>
</dbReference>
<feature type="transmembrane region" description="Helical" evidence="5">
    <location>
        <begin position="260"/>
        <end position="279"/>
    </location>
</feature>
<evidence type="ECO:0000256" key="4">
    <source>
        <dbReference type="SAM" id="MobiDB-lite"/>
    </source>
</evidence>
<dbReference type="InterPro" id="IPR003599">
    <property type="entry name" value="Ig_sub"/>
</dbReference>
<comment type="subcellular location">
    <subcellularLocation>
        <location evidence="1">Membrane</location>
    </subcellularLocation>
</comment>
<gene>
    <name evidence="7" type="primary">NBN</name>
</gene>
<evidence type="ECO:0000259" key="6">
    <source>
        <dbReference type="PROSITE" id="PS50835"/>
    </source>
</evidence>
<evidence type="ECO:0000313" key="7">
    <source>
        <dbReference type="Ensembl" id="ENSOABP00000033182.2"/>
    </source>
</evidence>
<dbReference type="PANTHER" id="PTHR24100">
    <property type="entry name" value="BUTYROPHILIN"/>
    <property type="match status" value="1"/>
</dbReference>
<dbReference type="GO" id="GO:0005102">
    <property type="term" value="F:signaling receptor binding"/>
    <property type="evidence" value="ECO:0007669"/>
    <property type="project" value="TreeGrafter"/>
</dbReference>
<feature type="domain" description="Ig-like" evidence="6">
    <location>
        <begin position="37"/>
        <end position="149"/>
    </location>
</feature>
<keyword evidence="5" id="KW-1133">Transmembrane helix</keyword>
<keyword evidence="5" id="KW-0812">Transmembrane</keyword>
<dbReference type="InterPro" id="IPR003598">
    <property type="entry name" value="Ig_sub2"/>
</dbReference>
<protein>
    <recommendedName>
        <fullName evidence="6">Ig-like domain-containing protein</fullName>
    </recommendedName>
</protein>
<keyword evidence="8" id="KW-1185">Reference proteome</keyword>
<dbReference type="SMART" id="SM00409">
    <property type="entry name" value="IG"/>
    <property type="match status" value="1"/>
</dbReference>
<dbReference type="SMART" id="SM00408">
    <property type="entry name" value="IGc2"/>
    <property type="match status" value="1"/>
</dbReference>
<dbReference type="Gene3D" id="2.60.40.10">
    <property type="entry name" value="Immunoglobulins"/>
    <property type="match status" value="2"/>
</dbReference>
<feature type="region of interest" description="Disordered" evidence="4">
    <location>
        <begin position="289"/>
        <end position="423"/>
    </location>
</feature>
<feature type="compositionally biased region" description="Polar residues" evidence="4">
    <location>
        <begin position="336"/>
        <end position="363"/>
    </location>
</feature>
<dbReference type="OMA" id="RVICRAK"/>
<dbReference type="GO" id="GO:0050852">
    <property type="term" value="P:T cell receptor signaling pathway"/>
    <property type="evidence" value="ECO:0007669"/>
    <property type="project" value="TreeGrafter"/>
</dbReference>
<keyword evidence="3" id="KW-0393">Immunoglobulin domain</keyword>
<dbReference type="SUPFAM" id="SSF48726">
    <property type="entry name" value="Immunoglobulin"/>
    <property type="match status" value="2"/>
</dbReference>
<dbReference type="Proteomes" id="UP000472276">
    <property type="component" value="Unassembled WGS sequence"/>
</dbReference>
<proteinExistence type="predicted"/>
<evidence type="ECO:0000256" key="3">
    <source>
        <dbReference type="ARBA" id="ARBA00023319"/>
    </source>
</evidence>
<dbReference type="InterPro" id="IPR007110">
    <property type="entry name" value="Ig-like_dom"/>
</dbReference>